<name>A0ABU6MJZ3_9BACI</name>
<evidence type="ECO:0000313" key="1">
    <source>
        <dbReference type="EMBL" id="MED1205002.1"/>
    </source>
</evidence>
<organism evidence="1 2">
    <name type="scientific">Heyndrickxia acidicola</name>
    <dbReference type="NCBI Taxonomy" id="209389"/>
    <lineage>
        <taxon>Bacteria</taxon>
        <taxon>Bacillati</taxon>
        <taxon>Bacillota</taxon>
        <taxon>Bacilli</taxon>
        <taxon>Bacillales</taxon>
        <taxon>Bacillaceae</taxon>
        <taxon>Heyndrickxia</taxon>
    </lineage>
</organism>
<protein>
    <submittedName>
        <fullName evidence="1">Uncharacterized protein</fullName>
    </submittedName>
</protein>
<keyword evidence="2" id="KW-1185">Reference proteome</keyword>
<dbReference type="EMBL" id="JARMAB010000029">
    <property type="protein sequence ID" value="MED1205002.1"/>
    <property type="molecule type" value="Genomic_DNA"/>
</dbReference>
<dbReference type="Proteomes" id="UP001341444">
    <property type="component" value="Unassembled WGS sequence"/>
</dbReference>
<evidence type="ECO:0000313" key="2">
    <source>
        <dbReference type="Proteomes" id="UP001341444"/>
    </source>
</evidence>
<dbReference type="RefSeq" id="WP_066262695.1">
    <property type="nucleotide sequence ID" value="NZ_JARMAB010000029.1"/>
</dbReference>
<proteinExistence type="predicted"/>
<accession>A0ABU6MJZ3</accession>
<comment type="caution">
    <text evidence="1">The sequence shown here is derived from an EMBL/GenBank/DDBJ whole genome shotgun (WGS) entry which is preliminary data.</text>
</comment>
<gene>
    <name evidence="1" type="ORF">P4T90_18300</name>
</gene>
<reference evidence="1 2" key="1">
    <citation type="submission" date="2023-03" db="EMBL/GenBank/DDBJ databases">
        <title>Bacillus Genome Sequencing.</title>
        <authorList>
            <person name="Dunlap C."/>
        </authorList>
    </citation>
    <scope>NUCLEOTIDE SEQUENCE [LARGE SCALE GENOMIC DNA]</scope>
    <source>
        <strain evidence="1 2">B-23453</strain>
    </source>
</reference>
<sequence>MYIIEEADIIVEEHLKKSSIFIKENMIYGMRPHYRRDKHMRMDVSSFIIGPTLVMLDMNTPGGTFQQFKQHFAENFMLKGCSTVVSVVEMNSETQFEEALAQKRQSLLNCPIDYVLGVKIPLKRISTTFIRKCKKFKIPCIFLRLEDGADLHLIPWGWIKESMFPYNPVLVPFVSKVNEIHKQRIIKEWKKVMDAEKLPSCFDEIPDSSPIPLHNLKKFGLYPKRGDLHIGGEINYNLYLKDEHSGGLGEMQPDELSLAVMVHKGQVAAAGKQTFFRPGYGEEIVIHKPALFI</sequence>